<feature type="compositionally biased region" description="Low complexity" evidence="1">
    <location>
        <begin position="71"/>
        <end position="89"/>
    </location>
</feature>
<dbReference type="Proteomes" id="UP000230423">
    <property type="component" value="Unassembled WGS sequence"/>
</dbReference>
<sequence length="203" mass="22590">MQNLVTSPIQPLQGLPFSCNRDYLNTAPSSSTHSAPDTDNSAKKGKRHRALDSDSEVDRDKRRRRTEEVRTSGAPSTSRSNPQSSNSDSIRTLFGNDVERKEPPDKAISPDSGVHSAENDPGDENDVHSAQNIINLITKLSPPLSPIKQRPSDKKAERERKEMEIKEKASRTDGLRGEIILKGLDRSKLNQLIEIGRRTGRMK</sequence>
<evidence type="ECO:0000313" key="3">
    <source>
        <dbReference type="Proteomes" id="UP000230423"/>
    </source>
</evidence>
<dbReference type="AlphaFoldDB" id="A0A2G9TVK2"/>
<evidence type="ECO:0000313" key="2">
    <source>
        <dbReference type="EMBL" id="PIO61955.1"/>
    </source>
</evidence>
<evidence type="ECO:0000256" key="1">
    <source>
        <dbReference type="SAM" id="MobiDB-lite"/>
    </source>
</evidence>
<proteinExistence type="predicted"/>
<feature type="compositionally biased region" description="Polar residues" evidence="1">
    <location>
        <begin position="1"/>
        <end position="10"/>
    </location>
</feature>
<dbReference type="OrthoDB" id="5845605at2759"/>
<keyword evidence="3" id="KW-1185">Reference proteome</keyword>
<feature type="non-terminal residue" evidence="2">
    <location>
        <position position="203"/>
    </location>
</feature>
<accession>A0A2G9TVK2</accession>
<dbReference type="EMBL" id="KZ352774">
    <property type="protein sequence ID" value="PIO61955.1"/>
    <property type="molecule type" value="Genomic_DNA"/>
</dbReference>
<name>A0A2G9TVK2_TELCI</name>
<gene>
    <name evidence="2" type="ORF">TELCIR_16504</name>
</gene>
<feature type="compositionally biased region" description="Basic and acidic residues" evidence="1">
    <location>
        <begin position="150"/>
        <end position="172"/>
    </location>
</feature>
<organism evidence="2 3">
    <name type="scientific">Teladorsagia circumcincta</name>
    <name type="common">Brown stomach worm</name>
    <name type="synonym">Ostertagia circumcincta</name>
    <dbReference type="NCBI Taxonomy" id="45464"/>
    <lineage>
        <taxon>Eukaryota</taxon>
        <taxon>Metazoa</taxon>
        <taxon>Ecdysozoa</taxon>
        <taxon>Nematoda</taxon>
        <taxon>Chromadorea</taxon>
        <taxon>Rhabditida</taxon>
        <taxon>Rhabditina</taxon>
        <taxon>Rhabditomorpha</taxon>
        <taxon>Strongyloidea</taxon>
        <taxon>Trichostrongylidae</taxon>
        <taxon>Teladorsagia</taxon>
    </lineage>
</organism>
<feature type="compositionally biased region" description="Basic and acidic residues" evidence="1">
    <location>
        <begin position="50"/>
        <end position="70"/>
    </location>
</feature>
<feature type="compositionally biased region" description="Polar residues" evidence="1">
    <location>
        <begin position="26"/>
        <end position="39"/>
    </location>
</feature>
<reference evidence="2 3" key="1">
    <citation type="submission" date="2015-09" db="EMBL/GenBank/DDBJ databases">
        <title>Draft genome of the parasitic nematode Teladorsagia circumcincta isolate WARC Sus (inbred).</title>
        <authorList>
            <person name="Mitreva M."/>
        </authorList>
    </citation>
    <scope>NUCLEOTIDE SEQUENCE [LARGE SCALE GENOMIC DNA]</scope>
    <source>
        <strain evidence="2 3">S</strain>
    </source>
</reference>
<feature type="region of interest" description="Disordered" evidence="1">
    <location>
        <begin position="1"/>
        <end position="172"/>
    </location>
</feature>
<protein>
    <submittedName>
        <fullName evidence="2">Uncharacterized protein</fullName>
    </submittedName>
</protein>